<evidence type="ECO:0000313" key="1">
    <source>
        <dbReference type="EMBL" id="GAF97747.1"/>
    </source>
</evidence>
<dbReference type="EMBL" id="BARS01014880">
    <property type="protein sequence ID" value="GAF97747.1"/>
    <property type="molecule type" value="Genomic_DNA"/>
</dbReference>
<comment type="caution">
    <text evidence="1">The sequence shown here is derived from an EMBL/GenBank/DDBJ whole genome shotgun (WGS) entry which is preliminary data.</text>
</comment>
<dbReference type="AlphaFoldDB" id="X0UBK1"/>
<proteinExistence type="predicted"/>
<protein>
    <submittedName>
        <fullName evidence="1">Uncharacterized protein</fullName>
    </submittedName>
</protein>
<name>X0UBK1_9ZZZZ</name>
<reference evidence="1" key="1">
    <citation type="journal article" date="2014" name="Front. Microbiol.">
        <title>High frequency of phylogenetically diverse reductive dehalogenase-homologous genes in deep subseafloor sedimentary metagenomes.</title>
        <authorList>
            <person name="Kawai M."/>
            <person name="Futagami T."/>
            <person name="Toyoda A."/>
            <person name="Takaki Y."/>
            <person name="Nishi S."/>
            <person name="Hori S."/>
            <person name="Arai W."/>
            <person name="Tsubouchi T."/>
            <person name="Morono Y."/>
            <person name="Uchiyama I."/>
            <person name="Ito T."/>
            <person name="Fujiyama A."/>
            <person name="Inagaki F."/>
            <person name="Takami H."/>
        </authorList>
    </citation>
    <scope>NUCLEOTIDE SEQUENCE</scope>
    <source>
        <strain evidence="1">Expedition CK06-06</strain>
    </source>
</reference>
<gene>
    <name evidence="1" type="ORF">S01H1_24720</name>
</gene>
<feature type="non-terminal residue" evidence="1">
    <location>
        <position position="1"/>
    </location>
</feature>
<accession>X0UBK1</accession>
<sequence length="137" mass="16018">PGETYYTVLLQEGLELVRVDYAPESWPGPPESAMAWWKSKIPDAKSARKHWAPNDVMLDVFDQLGEDPKRADERYILALLLVRRRVMRIEQYEKDEDGRDMLAVFCPRRDETYQVAVIEPSPERTEEIQDQLAQLLQ</sequence>
<organism evidence="1">
    <name type="scientific">marine sediment metagenome</name>
    <dbReference type="NCBI Taxonomy" id="412755"/>
    <lineage>
        <taxon>unclassified sequences</taxon>
        <taxon>metagenomes</taxon>
        <taxon>ecological metagenomes</taxon>
    </lineage>
</organism>